<reference evidence="2" key="1">
    <citation type="submission" date="2023-06" db="EMBL/GenBank/DDBJ databases">
        <title>Genome-scale phylogeny and comparative genomics of the fungal order Sordariales.</title>
        <authorList>
            <consortium name="Lawrence Berkeley National Laboratory"/>
            <person name="Hensen N."/>
            <person name="Bonometti L."/>
            <person name="Westerberg I."/>
            <person name="Brannstrom I.O."/>
            <person name="Guillou S."/>
            <person name="Cros-Aarteil S."/>
            <person name="Calhoun S."/>
            <person name="Haridas S."/>
            <person name="Kuo A."/>
            <person name="Mondo S."/>
            <person name="Pangilinan J."/>
            <person name="Riley R."/>
            <person name="Labutti K."/>
            <person name="Andreopoulos B."/>
            <person name="Lipzen A."/>
            <person name="Chen C."/>
            <person name="Yanf M."/>
            <person name="Daum C."/>
            <person name="Ng V."/>
            <person name="Clum A."/>
            <person name="Steindorff A."/>
            <person name="Ohm R."/>
            <person name="Martin F."/>
            <person name="Silar P."/>
            <person name="Natvig D."/>
            <person name="Lalanne C."/>
            <person name="Gautier V."/>
            <person name="Ament-Velasquez S.L."/>
            <person name="Kruys A."/>
            <person name="Hutchinson M.I."/>
            <person name="Powell A.J."/>
            <person name="Barry K."/>
            <person name="Miller A.N."/>
            <person name="Grigoriev I.V."/>
            <person name="Debuchy R."/>
            <person name="Gladieux P."/>
            <person name="Thoren M.H."/>
            <person name="Johannesson H."/>
        </authorList>
    </citation>
    <scope>NUCLEOTIDE SEQUENCE</scope>
    <source>
        <strain evidence="2">PSN4</strain>
    </source>
</reference>
<gene>
    <name evidence="2" type="ORF">QBC47DRAFT_72269</name>
</gene>
<dbReference type="AlphaFoldDB" id="A0AAJ0B7J2"/>
<feature type="compositionally biased region" description="Basic residues" evidence="1">
    <location>
        <begin position="224"/>
        <end position="234"/>
    </location>
</feature>
<accession>A0AAJ0B7J2</accession>
<sequence>MKTTNLVCPLPPDEVTRLRSKCRSTWNPVRRIRARCRHGTIVHEDPCEIDRAGLSIVIENAPRTGNPTTLRTHAGPDAGHSHANSFQGKCPADKPFSICSQAGRIEEMTTRWHGVGILHLGYHVKQCRSGALSEMISVLVSDFVWRCSEELICREKSVYFLARDRPYTCLLISCPGWTGASNRRVLGLQYFHGGYLGFPSGNVVGWQASNSGRQRTDAPGHSTRPFRRVRRKHPQSPSPAAVGEGKSCDRADHFASGP</sequence>
<evidence type="ECO:0000256" key="1">
    <source>
        <dbReference type="SAM" id="MobiDB-lite"/>
    </source>
</evidence>
<protein>
    <submittedName>
        <fullName evidence="2">Uncharacterized protein</fullName>
    </submittedName>
</protein>
<proteinExistence type="predicted"/>
<evidence type="ECO:0000313" key="2">
    <source>
        <dbReference type="EMBL" id="KAK1751627.1"/>
    </source>
</evidence>
<keyword evidence="3" id="KW-1185">Reference proteome</keyword>
<feature type="compositionally biased region" description="Basic and acidic residues" evidence="1">
    <location>
        <begin position="246"/>
        <end position="258"/>
    </location>
</feature>
<feature type="region of interest" description="Disordered" evidence="1">
    <location>
        <begin position="208"/>
        <end position="258"/>
    </location>
</feature>
<comment type="caution">
    <text evidence="2">The sequence shown here is derived from an EMBL/GenBank/DDBJ whole genome shotgun (WGS) entry which is preliminary data.</text>
</comment>
<evidence type="ECO:0000313" key="3">
    <source>
        <dbReference type="Proteomes" id="UP001239445"/>
    </source>
</evidence>
<dbReference type="Proteomes" id="UP001239445">
    <property type="component" value="Unassembled WGS sequence"/>
</dbReference>
<dbReference type="EMBL" id="MU839841">
    <property type="protein sequence ID" value="KAK1751627.1"/>
    <property type="molecule type" value="Genomic_DNA"/>
</dbReference>
<organism evidence="2 3">
    <name type="scientific">Echria macrotheca</name>
    <dbReference type="NCBI Taxonomy" id="438768"/>
    <lineage>
        <taxon>Eukaryota</taxon>
        <taxon>Fungi</taxon>
        <taxon>Dikarya</taxon>
        <taxon>Ascomycota</taxon>
        <taxon>Pezizomycotina</taxon>
        <taxon>Sordariomycetes</taxon>
        <taxon>Sordariomycetidae</taxon>
        <taxon>Sordariales</taxon>
        <taxon>Schizotheciaceae</taxon>
        <taxon>Echria</taxon>
    </lineage>
</organism>
<name>A0AAJ0B7J2_9PEZI</name>